<sequence length="83" mass="9471">MNQNSTVTISNTSYQALAELSASSGKPIETVLEQAIEQYRRQQFLAAANQAYITLRDRPEDWQEELEERAAWDITLEDGLESH</sequence>
<dbReference type="EMBL" id="JBBLXS010000729">
    <property type="protein sequence ID" value="MEK0188718.1"/>
    <property type="molecule type" value="Genomic_DNA"/>
</dbReference>
<protein>
    <recommendedName>
        <fullName evidence="3">Toxin-antitoxin system protein</fullName>
    </recommendedName>
</protein>
<keyword evidence="2" id="KW-1185">Reference proteome</keyword>
<reference evidence="1 2" key="1">
    <citation type="journal article" date="2020" name="Harmful Algae">
        <title>Molecular and morphological characterization of a novel dihydroanatoxin-a producing Microcoleus species (cyanobacteria) from the Russian River, California, USA.</title>
        <authorList>
            <person name="Conklin K.Y."/>
            <person name="Stancheva R."/>
            <person name="Otten T.G."/>
            <person name="Fadness R."/>
            <person name="Boyer G.L."/>
            <person name="Read B."/>
            <person name="Zhang X."/>
            <person name="Sheath R.G."/>
        </authorList>
    </citation>
    <scope>NUCLEOTIDE SEQUENCE [LARGE SCALE GENOMIC DNA]</scope>
    <source>
        <strain evidence="1 2">PTRS2</strain>
    </source>
</reference>
<evidence type="ECO:0000313" key="2">
    <source>
        <dbReference type="Proteomes" id="UP001384579"/>
    </source>
</evidence>
<dbReference type="RefSeq" id="WP_340542214.1">
    <property type="nucleotide sequence ID" value="NZ_JBBLXS010000729.1"/>
</dbReference>
<dbReference type="Proteomes" id="UP001384579">
    <property type="component" value="Unassembled WGS sequence"/>
</dbReference>
<evidence type="ECO:0000313" key="1">
    <source>
        <dbReference type="EMBL" id="MEK0188718.1"/>
    </source>
</evidence>
<comment type="caution">
    <text evidence="1">The sequence shown here is derived from an EMBL/GenBank/DDBJ whole genome shotgun (WGS) entry which is preliminary data.</text>
</comment>
<evidence type="ECO:0008006" key="3">
    <source>
        <dbReference type="Google" id="ProtNLM"/>
    </source>
</evidence>
<proteinExistence type="predicted"/>
<accession>A0ABU8YWP1</accession>
<organism evidence="1 2">
    <name type="scientific">Microcoleus anatoxicus PTRS2</name>
    <dbReference type="NCBI Taxonomy" id="2705321"/>
    <lineage>
        <taxon>Bacteria</taxon>
        <taxon>Bacillati</taxon>
        <taxon>Cyanobacteriota</taxon>
        <taxon>Cyanophyceae</taxon>
        <taxon>Oscillatoriophycideae</taxon>
        <taxon>Oscillatoriales</taxon>
        <taxon>Microcoleaceae</taxon>
        <taxon>Microcoleus</taxon>
        <taxon>Microcoleus anatoxicus</taxon>
    </lineage>
</organism>
<gene>
    <name evidence="1" type="ORF">WMG39_28300</name>
</gene>
<name>A0ABU8YWP1_9CYAN</name>